<proteinExistence type="inferred from homology"/>
<dbReference type="Proteomes" id="UP001050691">
    <property type="component" value="Unassembled WGS sequence"/>
</dbReference>
<dbReference type="InterPro" id="IPR012340">
    <property type="entry name" value="NA-bd_OB-fold"/>
</dbReference>
<evidence type="ECO:0000256" key="4">
    <source>
        <dbReference type="ARBA" id="ARBA00022532"/>
    </source>
</evidence>
<dbReference type="SUPFAM" id="SSF56327">
    <property type="entry name" value="LDH C-terminal domain-like"/>
    <property type="match status" value="1"/>
</dbReference>
<dbReference type="Pfam" id="PF09329">
    <property type="entry name" value="zf-primase"/>
    <property type="match status" value="1"/>
</dbReference>
<evidence type="ECO:0000259" key="10">
    <source>
        <dbReference type="Pfam" id="PF02866"/>
    </source>
</evidence>
<evidence type="ECO:0000256" key="7">
    <source>
        <dbReference type="ARBA" id="ARBA00048313"/>
    </source>
</evidence>
<dbReference type="Gene3D" id="3.90.110.10">
    <property type="entry name" value="Lactate dehydrogenase/glycoside hydrolase, family 4, C-terminal"/>
    <property type="match status" value="1"/>
</dbReference>
<dbReference type="InterPro" id="IPR036291">
    <property type="entry name" value="NAD(P)-bd_dom_sf"/>
</dbReference>
<dbReference type="EC" id="1.1.1.37" evidence="3"/>
<evidence type="ECO:0000256" key="2">
    <source>
        <dbReference type="ARBA" id="ARBA00011738"/>
    </source>
</evidence>
<dbReference type="GO" id="GO:0006099">
    <property type="term" value="P:tricarboxylic acid cycle"/>
    <property type="evidence" value="ECO:0007669"/>
    <property type="project" value="UniProtKB-KW"/>
</dbReference>
<dbReference type="AlphaFoldDB" id="A0AAV5A8R5"/>
<dbReference type="PROSITE" id="PS00068">
    <property type="entry name" value="MDH"/>
    <property type="match status" value="1"/>
</dbReference>
<keyword evidence="6" id="KW-0520">NAD</keyword>
<feature type="domain" description="Lactate/malate dehydrogenase C-terminal" evidence="10">
    <location>
        <begin position="577"/>
        <end position="757"/>
    </location>
</feature>
<comment type="caution">
    <text evidence="12">The sequence shown here is derived from an EMBL/GenBank/DDBJ whole genome shotgun (WGS) entry which is preliminary data.</text>
</comment>
<dbReference type="PANTHER" id="PTHR11540:SF16">
    <property type="entry name" value="MALATE DEHYDROGENASE, MITOCHONDRIAL"/>
    <property type="match status" value="1"/>
</dbReference>
<evidence type="ECO:0000313" key="12">
    <source>
        <dbReference type="EMBL" id="GJJ09350.1"/>
    </source>
</evidence>
<dbReference type="Pfam" id="PF00056">
    <property type="entry name" value="Ldh_1_N"/>
    <property type="match status" value="1"/>
</dbReference>
<dbReference type="EMBL" id="BPWL01000004">
    <property type="protein sequence ID" value="GJJ09350.1"/>
    <property type="molecule type" value="Genomic_DNA"/>
</dbReference>
<sequence length="763" mass="82064">MNASTYGLPKKDERKPSNLLQNLSNDLLTPKRAADLTLLENIPCGPIDHKPTADDPHFARLEPYTGIHLSKRTLPYEALQSHFEGRYFLNFSKLYSVVREVPGSRGTKYEVPTDGEWITIGILAERGEIKFTNVVGSSNYEDDTKNYSKNSKTKNIGDGEDTSNPNRAKKYMSIKLVDLGKNGDKKGIRGDEMLTMLLFEADEVVVQGNEGNESKVYKGGSGGAFEACMKLHEGAVIAILQPKILKPYQRNGITNKLLAITPTSSENIAIIGHSRDLSMCGAMKADGKLCGSWCDKRIGEFCEYHIERAIKSRRASRPEFTAGTSGMSRTAAKATKNQGLLKEEAPSAAYIIPGHIIGGGPEYIGEKIGRGRAERQKKKREDDEMEEKLNKLLGKKLDNRARYIPPIPLPGVKKQAAPSRTIVTAELLASLQNDSKQVMLAVVLGAAGGIGQPLSLLLKINPHITALGLYDIVNTPGVGVDLSHINTPSKVEAYLPPDSGLTKTLTGADIVVIPAGVPRKPGINAGIVRDLATGIATTCPKAFILVISNPVNSTVPIVAEVLKKHNVFDPKRVFGVTTLDVVRASTFVAEVLADISLAPKTTVPVVGGHSGVTIVPLLSQSQPPLPSGFATTDRDALIHRIQFGGDEVVKAKDGAGSATLSMAYAGAEFATSVIKAINGEKGIIIPSYINLIADKDGAETVISDLGKPLEYFSVKVELGPNGVEKIHSLGNLTENERKLIAAAIPELEDNIQKGVEFITKPKL</sequence>
<dbReference type="GO" id="GO:0005829">
    <property type="term" value="C:cytosol"/>
    <property type="evidence" value="ECO:0007669"/>
    <property type="project" value="TreeGrafter"/>
</dbReference>
<evidence type="ECO:0000256" key="6">
    <source>
        <dbReference type="ARBA" id="ARBA00023027"/>
    </source>
</evidence>
<reference evidence="12" key="1">
    <citation type="submission" date="2021-10" db="EMBL/GenBank/DDBJ databases">
        <title>De novo Genome Assembly of Clathrus columnatus (Basidiomycota, Fungi) Using Illumina and Nanopore Sequence Data.</title>
        <authorList>
            <person name="Ogiso-Tanaka E."/>
            <person name="Itagaki H."/>
            <person name="Hosoya T."/>
            <person name="Hosaka K."/>
        </authorList>
    </citation>
    <scope>NUCLEOTIDE SEQUENCE</scope>
    <source>
        <strain evidence="12">MO-923</strain>
    </source>
</reference>
<evidence type="ECO:0000259" key="9">
    <source>
        <dbReference type="Pfam" id="PF00056"/>
    </source>
</evidence>
<feature type="domain" description="Zinc finger Mcm10/DnaG-type" evidence="11">
    <location>
        <begin position="272"/>
        <end position="317"/>
    </location>
</feature>
<dbReference type="InterPro" id="IPR001236">
    <property type="entry name" value="Lactate/malate_DH_N"/>
</dbReference>
<keyword evidence="13" id="KW-1185">Reference proteome</keyword>
<dbReference type="NCBIfam" id="TIGR01772">
    <property type="entry name" value="MDH_euk_gproteo"/>
    <property type="match status" value="1"/>
</dbReference>
<dbReference type="FunFam" id="3.40.50.720:FF:000013">
    <property type="entry name" value="Malate dehydrogenase"/>
    <property type="match status" value="1"/>
</dbReference>
<dbReference type="GO" id="GO:0006260">
    <property type="term" value="P:DNA replication"/>
    <property type="evidence" value="ECO:0007669"/>
    <property type="project" value="InterPro"/>
</dbReference>
<dbReference type="CDD" id="cd01337">
    <property type="entry name" value="MDH_glyoxysomal_mitochondrial"/>
    <property type="match status" value="1"/>
</dbReference>
<dbReference type="InterPro" id="IPR015955">
    <property type="entry name" value="Lactate_DH/Glyco_Ohase_4_C"/>
</dbReference>
<evidence type="ECO:0000256" key="5">
    <source>
        <dbReference type="ARBA" id="ARBA00023002"/>
    </source>
</evidence>
<dbReference type="GO" id="GO:0005634">
    <property type="term" value="C:nucleus"/>
    <property type="evidence" value="ECO:0007669"/>
    <property type="project" value="InterPro"/>
</dbReference>
<organism evidence="12 13">
    <name type="scientific">Clathrus columnatus</name>
    <dbReference type="NCBI Taxonomy" id="1419009"/>
    <lineage>
        <taxon>Eukaryota</taxon>
        <taxon>Fungi</taxon>
        <taxon>Dikarya</taxon>
        <taxon>Basidiomycota</taxon>
        <taxon>Agaricomycotina</taxon>
        <taxon>Agaricomycetes</taxon>
        <taxon>Phallomycetidae</taxon>
        <taxon>Phallales</taxon>
        <taxon>Clathraceae</taxon>
        <taxon>Clathrus</taxon>
    </lineage>
</organism>
<name>A0AAV5A8R5_9AGAM</name>
<dbReference type="Gene3D" id="2.40.50.140">
    <property type="entry name" value="Nucleic acid-binding proteins"/>
    <property type="match status" value="1"/>
</dbReference>
<evidence type="ECO:0000259" key="11">
    <source>
        <dbReference type="Pfam" id="PF09329"/>
    </source>
</evidence>
<evidence type="ECO:0000256" key="8">
    <source>
        <dbReference type="SAM" id="MobiDB-lite"/>
    </source>
</evidence>
<dbReference type="Gene3D" id="3.40.50.720">
    <property type="entry name" value="NAD(P)-binding Rossmann-like Domain"/>
    <property type="match status" value="1"/>
</dbReference>
<comment type="catalytic activity">
    <reaction evidence="7">
        <text>(S)-malate + NAD(+) = oxaloacetate + NADH + H(+)</text>
        <dbReference type="Rhea" id="RHEA:21432"/>
        <dbReference type="ChEBI" id="CHEBI:15378"/>
        <dbReference type="ChEBI" id="CHEBI:15589"/>
        <dbReference type="ChEBI" id="CHEBI:16452"/>
        <dbReference type="ChEBI" id="CHEBI:57540"/>
        <dbReference type="ChEBI" id="CHEBI:57945"/>
        <dbReference type="EC" id="1.1.1.37"/>
    </reaction>
</comment>
<dbReference type="InterPro" id="IPR001252">
    <property type="entry name" value="Malate_DH_AS"/>
</dbReference>
<comment type="similarity">
    <text evidence="1">Belongs to the LDH/MDH superfamily. MDH type 1 family.</text>
</comment>
<feature type="region of interest" description="Disordered" evidence="8">
    <location>
        <begin position="144"/>
        <end position="166"/>
    </location>
</feature>
<dbReference type="GO" id="GO:0006108">
    <property type="term" value="P:malate metabolic process"/>
    <property type="evidence" value="ECO:0007669"/>
    <property type="project" value="InterPro"/>
</dbReference>
<dbReference type="InterPro" id="IPR022383">
    <property type="entry name" value="Lactate/malate_DH_C"/>
</dbReference>
<dbReference type="FunFam" id="3.90.110.10:FF:000001">
    <property type="entry name" value="Malate dehydrogenase"/>
    <property type="match status" value="1"/>
</dbReference>
<dbReference type="SUPFAM" id="SSF51735">
    <property type="entry name" value="NAD(P)-binding Rossmann-fold domains"/>
    <property type="match status" value="1"/>
</dbReference>
<dbReference type="Pfam" id="PF02866">
    <property type="entry name" value="Ldh_1_C"/>
    <property type="match status" value="1"/>
</dbReference>
<feature type="domain" description="Lactate/malate dehydrogenase N-terminal" evidence="9">
    <location>
        <begin position="442"/>
        <end position="575"/>
    </location>
</feature>
<keyword evidence="5" id="KW-0560">Oxidoreductase</keyword>
<evidence type="ECO:0000256" key="3">
    <source>
        <dbReference type="ARBA" id="ARBA00012995"/>
    </source>
</evidence>
<dbReference type="InterPro" id="IPR015408">
    <property type="entry name" value="Znf_Mcm10/DnaG"/>
</dbReference>
<comment type="subunit">
    <text evidence="2">Homodimer.</text>
</comment>
<dbReference type="InterPro" id="IPR010097">
    <property type="entry name" value="Malate_DH_type1"/>
</dbReference>
<protein>
    <recommendedName>
        <fullName evidence="3">malate dehydrogenase</fullName>
        <ecNumber evidence="3">1.1.1.37</ecNumber>
    </recommendedName>
</protein>
<keyword evidence="4" id="KW-0816">Tricarboxylic acid cycle</keyword>
<dbReference type="GO" id="GO:0030060">
    <property type="term" value="F:L-malate dehydrogenase (NAD+) activity"/>
    <property type="evidence" value="ECO:0007669"/>
    <property type="project" value="UniProtKB-EC"/>
</dbReference>
<evidence type="ECO:0000313" key="13">
    <source>
        <dbReference type="Proteomes" id="UP001050691"/>
    </source>
</evidence>
<evidence type="ECO:0000256" key="1">
    <source>
        <dbReference type="ARBA" id="ARBA00008824"/>
    </source>
</evidence>
<dbReference type="PANTHER" id="PTHR11540">
    <property type="entry name" value="MALATE AND LACTATE DEHYDROGENASE"/>
    <property type="match status" value="1"/>
</dbReference>
<gene>
    <name evidence="12" type="ORF">Clacol_003572</name>
</gene>
<accession>A0AAV5A8R5</accession>